<feature type="transmembrane region" description="Helical" evidence="1">
    <location>
        <begin position="99"/>
        <end position="120"/>
    </location>
</feature>
<dbReference type="PANTHER" id="PTHR12138:SF162">
    <property type="entry name" value="CHROMOSOME UNDETERMINED SCAFFOLD_275, WHOLE GENOME SHOTGUN SEQUENCE"/>
    <property type="match status" value="1"/>
</dbReference>
<accession>A0A7N9CPS0</accession>
<reference evidence="2 3" key="1">
    <citation type="submission" date="2013-03" db="EMBL/GenBank/DDBJ databases">
        <authorList>
            <person name="Warren W."/>
            <person name="Wilson R.K."/>
        </authorList>
    </citation>
    <scope>NUCLEOTIDE SEQUENCE</scope>
</reference>
<keyword evidence="1" id="KW-1133">Transmembrane helix</keyword>
<organism evidence="2 3">
    <name type="scientific">Macaca fascicularis</name>
    <name type="common">Crab-eating macaque</name>
    <name type="synonym">Cynomolgus monkey</name>
    <dbReference type="NCBI Taxonomy" id="9541"/>
    <lineage>
        <taxon>Eukaryota</taxon>
        <taxon>Metazoa</taxon>
        <taxon>Chordata</taxon>
        <taxon>Craniata</taxon>
        <taxon>Vertebrata</taxon>
        <taxon>Euteleostomi</taxon>
        <taxon>Mammalia</taxon>
        <taxon>Eutheria</taxon>
        <taxon>Euarchontoglires</taxon>
        <taxon>Primates</taxon>
        <taxon>Haplorrhini</taxon>
        <taxon>Catarrhini</taxon>
        <taxon>Cercopithecidae</taxon>
        <taxon>Cercopithecinae</taxon>
        <taxon>Macaca</taxon>
    </lineage>
</organism>
<keyword evidence="1" id="KW-0472">Membrane</keyword>
<protein>
    <submittedName>
        <fullName evidence="2">Uncharacterized protein</fullName>
    </submittedName>
</protein>
<reference evidence="2" key="3">
    <citation type="submission" date="2025-09" db="UniProtKB">
        <authorList>
            <consortium name="Ensembl"/>
        </authorList>
    </citation>
    <scope>IDENTIFICATION</scope>
</reference>
<keyword evidence="3" id="KW-1185">Reference proteome</keyword>
<reference evidence="2" key="2">
    <citation type="submission" date="2025-08" db="UniProtKB">
        <authorList>
            <consortium name="Ensembl"/>
        </authorList>
    </citation>
    <scope>IDENTIFICATION</scope>
</reference>
<name>A0A7N9CPS0_MACFA</name>
<evidence type="ECO:0000256" key="1">
    <source>
        <dbReference type="SAM" id="Phobius"/>
    </source>
</evidence>
<dbReference type="PRINTS" id="PR02045">
    <property type="entry name" value="F138DOMAIN"/>
</dbReference>
<sequence>FFFFFRQRLILFPGWSAVAPFTAHCSFDLLSSTDPPTPASRVAWITGTRHYAWIIFVETGFFYVALTVLELLGSNDLLTSASQGTRIIGMSHYAWPSTVIYWVLSRGFLGTVLGAGCTLVNKKSTVLILTEFTVHRKGEARKQPFLKNAVLC</sequence>
<dbReference type="PANTHER" id="PTHR12138">
    <property type="entry name" value="PRIMATE-EXPANDED PROTEIN FAMILY"/>
    <property type="match status" value="1"/>
</dbReference>
<dbReference type="GeneTree" id="ENSGT00940000166143"/>
<evidence type="ECO:0000313" key="2">
    <source>
        <dbReference type="Ensembl" id="ENSMFAP00000053687.1"/>
    </source>
</evidence>
<feature type="transmembrane region" description="Helical" evidence="1">
    <location>
        <begin position="51"/>
        <end position="72"/>
    </location>
</feature>
<keyword evidence="1" id="KW-0812">Transmembrane</keyword>
<evidence type="ECO:0000313" key="3">
    <source>
        <dbReference type="Proteomes" id="UP000233100"/>
    </source>
</evidence>
<dbReference type="AlphaFoldDB" id="A0A7N9CPS0"/>
<dbReference type="Proteomes" id="UP000233100">
    <property type="component" value="Chromosome 5"/>
</dbReference>
<dbReference type="Ensembl" id="ENSMFAT00000090799.1">
    <property type="protein sequence ID" value="ENSMFAP00000053687.1"/>
    <property type="gene ID" value="ENSMFAG00000055307.1"/>
</dbReference>
<proteinExistence type="predicted"/>